<feature type="region of interest" description="Disordered" evidence="1">
    <location>
        <begin position="116"/>
        <end position="136"/>
    </location>
</feature>
<accession>A0A1X6WW36</accession>
<dbReference type="Pfam" id="PF04237">
    <property type="entry name" value="YjbR"/>
    <property type="match status" value="1"/>
</dbReference>
<evidence type="ECO:0000313" key="2">
    <source>
        <dbReference type="EMBL" id="SLM89694.1"/>
    </source>
</evidence>
<dbReference type="OrthoDB" id="3194910at2"/>
<reference evidence="2 3" key="1">
    <citation type="submission" date="2017-02" db="EMBL/GenBank/DDBJ databases">
        <authorList>
            <person name="Peterson S.W."/>
        </authorList>
    </citation>
    <scope>NUCLEOTIDE SEQUENCE [LARGE SCALE GENOMIC DNA]</scope>
    <source>
        <strain evidence="2 3">CIP104813</strain>
    </source>
</reference>
<dbReference type="PANTHER" id="PTHR35145">
    <property type="entry name" value="CYTOPLASMIC PROTEIN-RELATED"/>
    <property type="match status" value="1"/>
</dbReference>
<dbReference type="InterPro" id="IPR007351">
    <property type="entry name" value="YjbR"/>
</dbReference>
<organism evidence="2 3">
    <name type="scientific">Brachybacterium nesterenkovii</name>
    <dbReference type="NCBI Taxonomy" id="47847"/>
    <lineage>
        <taxon>Bacteria</taxon>
        <taxon>Bacillati</taxon>
        <taxon>Actinomycetota</taxon>
        <taxon>Actinomycetes</taxon>
        <taxon>Micrococcales</taxon>
        <taxon>Dermabacteraceae</taxon>
        <taxon>Brachybacterium</taxon>
    </lineage>
</organism>
<dbReference type="AlphaFoldDB" id="A0A1X6WW36"/>
<dbReference type="Gene3D" id="3.90.1150.30">
    <property type="match status" value="1"/>
</dbReference>
<keyword evidence="3" id="KW-1185">Reference proteome</keyword>
<evidence type="ECO:0008006" key="4">
    <source>
        <dbReference type="Google" id="ProtNLM"/>
    </source>
</evidence>
<dbReference type="EMBL" id="FWFG01000035">
    <property type="protein sequence ID" value="SLM89694.1"/>
    <property type="molecule type" value="Genomic_DNA"/>
</dbReference>
<name>A0A1X6WW36_9MICO</name>
<evidence type="ECO:0000313" key="3">
    <source>
        <dbReference type="Proteomes" id="UP000195981"/>
    </source>
</evidence>
<sequence length="136" mass="14720">MDANALTAAAAARTEELPGAQLTHPFGPDWDVYKVRGKVFMLITEITGEPMATVKSDPADSRALREAYDDISPGYHMNKKHWITMTGGGRLDGQMVADLVTESYLLVVEKLPRAQRPVDPATFGQDGSSEQDAANG</sequence>
<dbReference type="InterPro" id="IPR058532">
    <property type="entry name" value="YjbR/MT2646/Rv2570-like"/>
</dbReference>
<feature type="compositionally biased region" description="Polar residues" evidence="1">
    <location>
        <begin position="125"/>
        <end position="136"/>
    </location>
</feature>
<proteinExistence type="predicted"/>
<dbReference type="RefSeq" id="WP_087102886.1">
    <property type="nucleotide sequence ID" value="NZ_FWFG01000035.1"/>
</dbReference>
<dbReference type="InterPro" id="IPR038056">
    <property type="entry name" value="YjbR-like_sf"/>
</dbReference>
<protein>
    <recommendedName>
        <fullName evidence="4">Cytoplasmic protein</fullName>
    </recommendedName>
</protein>
<dbReference type="PANTHER" id="PTHR35145:SF1">
    <property type="entry name" value="CYTOPLASMIC PROTEIN"/>
    <property type="match status" value="1"/>
</dbReference>
<dbReference type="SUPFAM" id="SSF142906">
    <property type="entry name" value="YjbR-like"/>
    <property type="match status" value="1"/>
</dbReference>
<evidence type="ECO:0000256" key="1">
    <source>
        <dbReference type="SAM" id="MobiDB-lite"/>
    </source>
</evidence>
<gene>
    <name evidence="2" type="ORF">FM110_04035</name>
</gene>
<dbReference type="Proteomes" id="UP000195981">
    <property type="component" value="Unassembled WGS sequence"/>
</dbReference>